<dbReference type="InterPro" id="IPR035901">
    <property type="entry name" value="GIY-YIG_endonuc_sf"/>
</dbReference>
<protein>
    <recommendedName>
        <fullName evidence="1">Putative endonuclease SegE-like GIY-YIG domain-containing protein</fullName>
    </recommendedName>
</protein>
<gene>
    <name evidence="2" type="ORF">UFOVP760_186</name>
</gene>
<dbReference type="Gene3D" id="3.40.1440.10">
    <property type="entry name" value="GIY-YIG endonuclease"/>
    <property type="match status" value="1"/>
</dbReference>
<evidence type="ECO:0000313" key="2">
    <source>
        <dbReference type="EMBL" id="CAB5226410.1"/>
    </source>
</evidence>
<evidence type="ECO:0000259" key="1">
    <source>
        <dbReference type="Pfam" id="PF19835"/>
    </source>
</evidence>
<feature type="domain" description="Putative endonuclease SegE-like GIY-YIG" evidence="1">
    <location>
        <begin position="16"/>
        <end position="122"/>
    </location>
</feature>
<name>A0A6J7X937_9CAUD</name>
<accession>A0A6J7X937</accession>
<sequence length="141" mass="16395">MDSGHWILSEGVVVEDSTFGFIYLIINNVTGKKYIGKKQCISRVKRRPLKGKKKSRIDHKESDWKTYTSSSNDLNKDIIKHGKENFTFKILRTCDSKWALAYYEIKEQLGEDVLLREDYYNGICNVRIGKAPKQELANFKI</sequence>
<dbReference type="InterPro" id="IPR045566">
    <property type="entry name" value="SegE-like_GIY-YIG"/>
</dbReference>
<reference evidence="2" key="1">
    <citation type="submission" date="2020-05" db="EMBL/GenBank/DDBJ databases">
        <authorList>
            <person name="Chiriac C."/>
            <person name="Salcher M."/>
            <person name="Ghai R."/>
            <person name="Kavagutti S V."/>
        </authorList>
    </citation>
    <scope>NUCLEOTIDE SEQUENCE</scope>
</reference>
<dbReference type="EMBL" id="LR798360">
    <property type="protein sequence ID" value="CAB5226410.1"/>
    <property type="molecule type" value="Genomic_DNA"/>
</dbReference>
<organism evidence="2">
    <name type="scientific">uncultured Caudovirales phage</name>
    <dbReference type="NCBI Taxonomy" id="2100421"/>
    <lineage>
        <taxon>Viruses</taxon>
        <taxon>Duplodnaviria</taxon>
        <taxon>Heunggongvirae</taxon>
        <taxon>Uroviricota</taxon>
        <taxon>Caudoviricetes</taxon>
        <taxon>Peduoviridae</taxon>
        <taxon>Maltschvirus</taxon>
        <taxon>Maltschvirus maltsch</taxon>
    </lineage>
</organism>
<dbReference type="Pfam" id="PF19835">
    <property type="entry name" value="SegE_GIY-YIG"/>
    <property type="match status" value="1"/>
</dbReference>
<proteinExistence type="predicted"/>